<evidence type="ECO:0008006" key="5">
    <source>
        <dbReference type="Google" id="ProtNLM"/>
    </source>
</evidence>
<feature type="coiled-coil region" evidence="1">
    <location>
        <begin position="41"/>
        <end position="170"/>
    </location>
</feature>
<evidence type="ECO:0000313" key="4">
    <source>
        <dbReference type="Proteomes" id="UP000658278"/>
    </source>
</evidence>
<keyword evidence="1" id="KW-0175">Coiled coil</keyword>
<proteinExistence type="predicted"/>
<dbReference type="Gene3D" id="1.10.287.1490">
    <property type="match status" value="1"/>
</dbReference>
<dbReference type="Proteomes" id="UP000658278">
    <property type="component" value="Unassembled WGS sequence"/>
</dbReference>
<evidence type="ECO:0000313" key="3">
    <source>
        <dbReference type="EMBL" id="MBK1828400.1"/>
    </source>
</evidence>
<dbReference type="EMBL" id="JAENII010000013">
    <property type="protein sequence ID" value="MBK1828400.1"/>
    <property type="molecule type" value="Genomic_DNA"/>
</dbReference>
<dbReference type="AlphaFoldDB" id="A0A934RD62"/>
<comment type="caution">
    <text evidence="3">The sequence shown here is derived from an EMBL/GenBank/DDBJ whole genome shotgun (WGS) entry which is preliminary data.</text>
</comment>
<feature type="chain" id="PRO_5037345037" description="Chromosome partition protein Smc" evidence="2">
    <location>
        <begin position="20"/>
        <end position="271"/>
    </location>
</feature>
<evidence type="ECO:0000256" key="1">
    <source>
        <dbReference type="SAM" id="Coils"/>
    </source>
</evidence>
<protein>
    <recommendedName>
        <fullName evidence="5">Chromosome partition protein Smc</fullName>
    </recommendedName>
</protein>
<dbReference type="RefSeq" id="WP_200281743.1">
    <property type="nucleotide sequence ID" value="NZ_JAENII010000013.1"/>
</dbReference>
<reference evidence="3" key="1">
    <citation type="submission" date="2021-01" db="EMBL/GenBank/DDBJ databases">
        <title>Modified the classification status of verrucomicrobia.</title>
        <authorList>
            <person name="Feng X."/>
        </authorList>
    </citation>
    <scope>NUCLEOTIDE SEQUENCE</scope>
    <source>
        <strain evidence="3">KCTC 22201</strain>
    </source>
</reference>
<organism evidence="3 4">
    <name type="scientific">Haloferula rosea</name>
    <dbReference type="NCBI Taxonomy" id="490093"/>
    <lineage>
        <taxon>Bacteria</taxon>
        <taxon>Pseudomonadati</taxon>
        <taxon>Verrucomicrobiota</taxon>
        <taxon>Verrucomicrobiia</taxon>
        <taxon>Verrucomicrobiales</taxon>
        <taxon>Verrucomicrobiaceae</taxon>
        <taxon>Haloferula</taxon>
    </lineage>
</organism>
<sequence length="271" mass="29557">MKALFYVLSLLAIAAAAYFSNINKENFVEQQTIRVDTINQNKKVSANADKTKVELDEESKKLTDAKSARAEVEESIASLESKARELAREKAEIDSTLEEQAAELKAGQDSLEAAKDALVKLGFTGEVTADNIDGKIKELEDTRKVLIADIEELDTNIDAANNTVAKNRKEIGRLAGKKAERDARIRRNAMESVITAVDQDWGFVVIGAGSNSGFAPQNRLIVKRDGRMIAEVNPSSIEASQTIAEIDFDTVVPGVRLQPGDRVILTKPATN</sequence>
<keyword evidence="2" id="KW-0732">Signal</keyword>
<evidence type="ECO:0000256" key="2">
    <source>
        <dbReference type="SAM" id="SignalP"/>
    </source>
</evidence>
<accession>A0A934RD62</accession>
<name>A0A934RD62_9BACT</name>
<keyword evidence="4" id="KW-1185">Reference proteome</keyword>
<feature type="signal peptide" evidence="2">
    <location>
        <begin position="1"/>
        <end position="19"/>
    </location>
</feature>
<gene>
    <name evidence="3" type="ORF">JIN81_15310</name>
</gene>